<name>T2DNF6_PHAVU</name>
<dbReference type="Pfam" id="PF00071">
    <property type="entry name" value="Ras"/>
    <property type="match status" value="1"/>
</dbReference>
<dbReference type="GO" id="GO:0010008">
    <property type="term" value="C:endosome membrane"/>
    <property type="evidence" value="ECO:0007669"/>
    <property type="project" value="UniProtKB-SubCell"/>
</dbReference>
<evidence type="ECO:0000256" key="2">
    <source>
        <dbReference type="ARBA" id="ARBA00006270"/>
    </source>
</evidence>
<dbReference type="GO" id="GO:0007034">
    <property type="term" value="P:vacuolar transport"/>
    <property type="evidence" value="ECO:0007669"/>
    <property type="project" value="UniProtKB-ARBA"/>
</dbReference>
<dbReference type="Gene3D" id="3.40.50.300">
    <property type="entry name" value="P-loop containing nucleotide triphosphate hydrolases"/>
    <property type="match status" value="1"/>
</dbReference>
<evidence type="ECO:0000256" key="5">
    <source>
        <dbReference type="ARBA" id="ARBA00022927"/>
    </source>
</evidence>
<evidence type="ECO:0000256" key="6">
    <source>
        <dbReference type="ARBA" id="ARBA00023134"/>
    </source>
</evidence>
<dbReference type="SUPFAM" id="SSF52540">
    <property type="entry name" value="P-loop containing nucleoside triphosphate hydrolases"/>
    <property type="match status" value="1"/>
</dbReference>
<dbReference type="InterPro" id="IPR001806">
    <property type="entry name" value="Small_GTPase"/>
</dbReference>
<dbReference type="SMART" id="SM00176">
    <property type="entry name" value="RAN"/>
    <property type="match status" value="1"/>
</dbReference>
<organism evidence="11">
    <name type="scientific">Phaseolus vulgaris</name>
    <name type="common">Kidney bean</name>
    <name type="synonym">French bean</name>
    <dbReference type="NCBI Taxonomy" id="3885"/>
    <lineage>
        <taxon>Eukaryota</taxon>
        <taxon>Viridiplantae</taxon>
        <taxon>Streptophyta</taxon>
        <taxon>Embryophyta</taxon>
        <taxon>Tracheophyta</taxon>
        <taxon>Spermatophyta</taxon>
        <taxon>Magnoliopsida</taxon>
        <taxon>eudicotyledons</taxon>
        <taxon>Gunneridae</taxon>
        <taxon>Pentapetalae</taxon>
        <taxon>rosids</taxon>
        <taxon>fabids</taxon>
        <taxon>Fabales</taxon>
        <taxon>Fabaceae</taxon>
        <taxon>Papilionoideae</taxon>
        <taxon>50 kb inversion clade</taxon>
        <taxon>NPAAA clade</taxon>
        <taxon>indigoferoid/millettioid clade</taxon>
        <taxon>Phaseoleae</taxon>
        <taxon>Phaseolus</taxon>
    </lineage>
</organism>
<keyword evidence="4" id="KW-0547">Nucleotide-binding</keyword>
<evidence type="ECO:0000256" key="8">
    <source>
        <dbReference type="ARBA" id="ARBA00023288"/>
    </source>
</evidence>
<dbReference type="GO" id="GO:0003924">
    <property type="term" value="F:GTPase activity"/>
    <property type="evidence" value="ECO:0007669"/>
    <property type="project" value="InterPro"/>
</dbReference>
<sequence length="257" mass="28478">MATIGHNNLNAKLVLLGDMGAGKSSLVLRFVKGQFLEFQESTIGAAFFSQTLAVNDATVKFEIWDTAGQERYHSLAPMYYRGAAAAIIVYDITSLDSFTRAKKWVQELQKQGNPNMVMALAGNKADLEDKRKVTAEEARVYAEENGLFFMETSAKTASNVNDIFYEIAKRLPRAQPAQNPAGMVLVDRPAEGLGLHHVVHKYLRCICIPQPFLINHVFCGLYVLHTLMSLLCGAPTSVWAAITKQLDAAKYILWMCS</sequence>
<dbReference type="GO" id="GO:0005525">
    <property type="term" value="F:GTP binding"/>
    <property type="evidence" value="ECO:0007669"/>
    <property type="project" value="UniProtKB-KW"/>
</dbReference>
<dbReference type="NCBIfam" id="TIGR00231">
    <property type="entry name" value="small_GTP"/>
    <property type="match status" value="1"/>
</dbReference>
<evidence type="ECO:0000313" key="11">
    <source>
        <dbReference type="EMBL" id="AGV54362.1"/>
    </source>
</evidence>
<dbReference type="SMART" id="SM00174">
    <property type="entry name" value="RHO"/>
    <property type="match status" value="1"/>
</dbReference>
<dbReference type="AlphaFoldDB" id="T2DNF6"/>
<dbReference type="EMBL" id="KF033372">
    <property type="protein sequence ID" value="AGV54362.1"/>
    <property type="molecule type" value="mRNA"/>
</dbReference>
<dbReference type="InterPro" id="IPR027417">
    <property type="entry name" value="P-loop_NTPase"/>
</dbReference>
<dbReference type="PROSITE" id="PS51421">
    <property type="entry name" value="RAS"/>
    <property type="match status" value="1"/>
</dbReference>
<keyword evidence="8" id="KW-0449">Lipoprotein</keyword>
<keyword evidence="6" id="KW-0342">GTP-binding</keyword>
<dbReference type="CDD" id="cd01860">
    <property type="entry name" value="Rab5_related"/>
    <property type="match status" value="1"/>
</dbReference>
<dbReference type="FunFam" id="3.40.50.300:FF:000687">
    <property type="entry name" value="Ras-related protein RABF2b"/>
    <property type="match status" value="1"/>
</dbReference>
<keyword evidence="7" id="KW-0472">Membrane</keyword>
<protein>
    <submittedName>
        <fullName evidence="11">Ras-related protein RHN1-like protein</fullName>
    </submittedName>
</protein>
<comment type="similarity">
    <text evidence="2">Belongs to the small GTPase superfamily. Rab family.</text>
</comment>
<reference evidence="11" key="1">
    <citation type="submission" date="2013-04" db="EMBL/GenBank/DDBJ databases">
        <title>Phaseolus vulgaris (BAT93) Pods Tissue cDNA Library Construction and Random Isolation of cDNA Clones for Gene Discovery.</title>
        <authorList>
            <person name="Amelia K."/>
            <person name="Bhore S.J."/>
            <person name="Shah F.H."/>
        </authorList>
    </citation>
    <scope>NUCLEOTIDE SEQUENCE</scope>
    <source>
        <tissue evidence="11">Pod</tissue>
    </source>
</reference>
<dbReference type="SMART" id="SM00175">
    <property type="entry name" value="RAB"/>
    <property type="match status" value="1"/>
</dbReference>
<dbReference type="InterPro" id="IPR005225">
    <property type="entry name" value="Small_GTP-bd"/>
</dbReference>
<proteinExistence type="evidence at transcript level"/>
<keyword evidence="3" id="KW-0813">Transport</keyword>
<keyword evidence="9" id="KW-0636">Prenylation</keyword>
<dbReference type="PROSITE" id="PS51419">
    <property type="entry name" value="RAB"/>
    <property type="match status" value="1"/>
</dbReference>
<evidence type="ECO:0000256" key="1">
    <source>
        <dbReference type="ARBA" id="ARBA00004455"/>
    </source>
</evidence>
<evidence type="ECO:0000256" key="9">
    <source>
        <dbReference type="ARBA" id="ARBA00023289"/>
    </source>
</evidence>
<dbReference type="PRINTS" id="PR00449">
    <property type="entry name" value="RASTRNSFRMNG"/>
</dbReference>
<dbReference type="PANTHER" id="PTHR47978">
    <property type="match status" value="1"/>
</dbReference>
<comment type="subcellular location">
    <subcellularLocation>
        <location evidence="1">Endosome membrane</location>
        <topology evidence="1">Lipid-anchor</topology>
    </subcellularLocation>
    <subcellularLocation>
        <location evidence="10">Prevacuolar compartment membrane</location>
        <topology evidence="10">Lipid-anchor</topology>
    </subcellularLocation>
</comment>
<dbReference type="SMART" id="SM00173">
    <property type="entry name" value="RAS"/>
    <property type="match status" value="1"/>
</dbReference>
<keyword evidence="5" id="KW-0653">Protein transport</keyword>
<accession>T2DNF6</accession>
<dbReference type="GO" id="GO:0015031">
    <property type="term" value="P:protein transport"/>
    <property type="evidence" value="ECO:0007669"/>
    <property type="project" value="UniProtKB-KW"/>
</dbReference>
<evidence type="ECO:0000256" key="7">
    <source>
        <dbReference type="ARBA" id="ARBA00023136"/>
    </source>
</evidence>
<evidence type="ECO:0000256" key="10">
    <source>
        <dbReference type="ARBA" id="ARBA00060439"/>
    </source>
</evidence>
<evidence type="ECO:0000256" key="3">
    <source>
        <dbReference type="ARBA" id="ARBA00022448"/>
    </source>
</evidence>
<evidence type="ECO:0000256" key="4">
    <source>
        <dbReference type="ARBA" id="ARBA00022741"/>
    </source>
</evidence>
<dbReference type="PROSITE" id="PS51420">
    <property type="entry name" value="RHO"/>
    <property type="match status" value="1"/>
</dbReference>